<gene>
    <name evidence="2" type="ORF">GEV02_03715</name>
</gene>
<dbReference type="EMBL" id="WHUG01000001">
    <property type="protein sequence ID" value="MQA37246.1"/>
    <property type="molecule type" value="Genomic_DNA"/>
</dbReference>
<dbReference type="RefSeq" id="WP_152836580.1">
    <property type="nucleotide sequence ID" value="NZ_WHUG01000001.1"/>
</dbReference>
<feature type="transmembrane region" description="Helical" evidence="1">
    <location>
        <begin position="207"/>
        <end position="227"/>
    </location>
</feature>
<feature type="transmembrane region" description="Helical" evidence="1">
    <location>
        <begin position="239"/>
        <end position="261"/>
    </location>
</feature>
<protein>
    <submittedName>
        <fullName evidence="2">DUF3526 domain-containing protein</fullName>
    </submittedName>
</protein>
<proteinExistence type="predicted"/>
<dbReference type="Proteomes" id="UP000440498">
    <property type="component" value="Unassembled WGS sequence"/>
</dbReference>
<keyword evidence="1" id="KW-0472">Membrane</keyword>
<dbReference type="InterPro" id="IPR021913">
    <property type="entry name" value="DUF3526"/>
</dbReference>
<keyword evidence="1" id="KW-0812">Transmembrane</keyword>
<dbReference type="Pfam" id="PF12040">
    <property type="entry name" value="DUF3526"/>
    <property type="match status" value="1"/>
</dbReference>
<dbReference type="PANTHER" id="PTHR43471">
    <property type="entry name" value="ABC TRANSPORTER PERMEASE"/>
    <property type="match status" value="1"/>
</dbReference>
<name>A0A6A7MWX0_9BURK</name>
<sequence>MKQISTLIAYDLRIQLRERGNIALLLVALLLAGFGLFEGTRFDHHQRQAIAAAQAQETQARSEANSLAQRYFADPGAAEFKSLQWFRTAIDVRGYAFREHVGFAAKPQTAGSALAVGQADLLPAYVRVRAESMQSASTTVEIEHPARLSAGRFDLGFFIVYLWPLILLALCTSVLTQDRESHRLRALQLQGVRHGSMLAAQVMARTLGASALLLVFGTAASLLVGAVEPDAAGLSALAIWSGIVLLYSVFWGAVTIAICAACDNRMMAAFAGFGVWLALAVMLPAAFTAAIQLAAPVPERERYVRAMRDAGDRLPAGLQRLDRAVALEGQMAGVESVFQQARSRRQQLFDQTLVFSPVTLVYESMAAIAGNDNERHQRFMADVQQHQLRLRGYFQSALQMAALGDAKHHCPATCLGGYGFLDFDGVPRFTASAAMRVSPQAPPQLAALALWITALLMLAAVLLAKKRRRTTR</sequence>
<feature type="transmembrane region" description="Helical" evidence="1">
    <location>
        <begin position="445"/>
        <end position="464"/>
    </location>
</feature>
<keyword evidence="3" id="KW-1185">Reference proteome</keyword>
<evidence type="ECO:0000313" key="3">
    <source>
        <dbReference type="Proteomes" id="UP000440498"/>
    </source>
</evidence>
<evidence type="ECO:0000256" key="1">
    <source>
        <dbReference type="SAM" id="Phobius"/>
    </source>
</evidence>
<keyword evidence="1" id="KW-1133">Transmembrane helix</keyword>
<feature type="transmembrane region" description="Helical" evidence="1">
    <location>
        <begin position="155"/>
        <end position="175"/>
    </location>
</feature>
<dbReference type="AlphaFoldDB" id="A0A6A7MWX0"/>
<dbReference type="PANTHER" id="PTHR43471:SF14">
    <property type="entry name" value="ABC-2 TYPE TRANSPORT SYSTEM PERMEASE PROTEIN"/>
    <property type="match status" value="1"/>
</dbReference>
<evidence type="ECO:0000313" key="2">
    <source>
        <dbReference type="EMBL" id="MQA37246.1"/>
    </source>
</evidence>
<feature type="transmembrane region" description="Helical" evidence="1">
    <location>
        <begin position="20"/>
        <end position="37"/>
    </location>
</feature>
<feature type="transmembrane region" description="Helical" evidence="1">
    <location>
        <begin position="273"/>
        <end position="295"/>
    </location>
</feature>
<reference evidence="2 3" key="1">
    <citation type="submission" date="2019-10" db="EMBL/GenBank/DDBJ databases">
        <title>Two novel species isolated from a subtropical stream in China.</title>
        <authorList>
            <person name="Lu H."/>
        </authorList>
    </citation>
    <scope>NUCLEOTIDE SEQUENCE [LARGE SCALE GENOMIC DNA]</scope>
    <source>
        <strain evidence="2 3">FT29W</strain>
    </source>
</reference>
<comment type="caution">
    <text evidence="2">The sequence shown here is derived from an EMBL/GenBank/DDBJ whole genome shotgun (WGS) entry which is preliminary data.</text>
</comment>
<organism evidence="2 3">
    <name type="scientific">Rugamonas aquatica</name>
    <dbReference type="NCBI Taxonomy" id="2743357"/>
    <lineage>
        <taxon>Bacteria</taxon>
        <taxon>Pseudomonadati</taxon>
        <taxon>Pseudomonadota</taxon>
        <taxon>Betaproteobacteria</taxon>
        <taxon>Burkholderiales</taxon>
        <taxon>Oxalobacteraceae</taxon>
        <taxon>Telluria group</taxon>
        <taxon>Rugamonas</taxon>
    </lineage>
</organism>
<accession>A0A6A7MWX0</accession>